<keyword evidence="2 7" id="KW-0812">Transmembrane</keyword>
<feature type="signal peptide" evidence="8">
    <location>
        <begin position="1"/>
        <end position="17"/>
    </location>
</feature>
<dbReference type="EMBL" id="CM004466">
    <property type="protein sequence ID" value="OCT99777.1"/>
    <property type="molecule type" value="Genomic_DNA"/>
</dbReference>
<reference evidence="10" key="1">
    <citation type="journal article" date="2016" name="Nature">
        <title>Genome evolution in the allotetraploid frog Xenopus laevis.</title>
        <authorList>
            <person name="Session A.M."/>
            <person name="Uno Y."/>
            <person name="Kwon T."/>
            <person name="Chapman J.A."/>
            <person name="Toyoda A."/>
            <person name="Takahashi S."/>
            <person name="Fukui A."/>
            <person name="Hikosaka A."/>
            <person name="Suzuki A."/>
            <person name="Kondo M."/>
            <person name="van Heeringen S.J."/>
            <person name="Quigley I."/>
            <person name="Heinz S."/>
            <person name="Ogino H."/>
            <person name="Ochi H."/>
            <person name="Hellsten U."/>
            <person name="Lyons J.B."/>
            <person name="Simakov O."/>
            <person name="Putnam N."/>
            <person name="Stites J."/>
            <person name="Kuroki Y."/>
            <person name="Tanaka T."/>
            <person name="Michiue T."/>
            <person name="Watanabe M."/>
            <person name="Bogdanovic O."/>
            <person name="Lister R."/>
            <person name="Georgiou G."/>
            <person name="Paranjpe S.S."/>
            <person name="van Kruijsbergen I."/>
            <person name="Shu S."/>
            <person name="Carlson J."/>
            <person name="Kinoshita T."/>
            <person name="Ohta Y."/>
            <person name="Mawaribuchi S."/>
            <person name="Jenkins J."/>
            <person name="Grimwood J."/>
            <person name="Schmutz J."/>
            <person name="Mitros T."/>
            <person name="Mozaffari S.V."/>
            <person name="Suzuki Y."/>
            <person name="Haramoto Y."/>
            <person name="Yamamoto T.S."/>
            <person name="Takagi C."/>
            <person name="Heald R."/>
            <person name="Miller K."/>
            <person name="Haudenschild C."/>
            <person name="Kitzman J."/>
            <person name="Nakayama T."/>
            <person name="Izutsu Y."/>
            <person name="Robert J."/>
            <person name="Fortriede J."/>
            <person name="Burns K."/>
            <person name="Lotay V."/>
            <person name="Karimi K."/>
            <person name="Yasuoka Y."/>
            <person name="Dichmann D.S."/>
            <person name="Flajnik M.F."/>
            <person name="Houston D.W."/>
            <person name="Shendure J."/>
            <person name="DuPasquier L."/>
            <person name="Vize P.D."/>
            <person name="Zorn A.M."/>
            <person name="Ito M."/>
            <person name="Marcotte E.M."/>
            <person name="Wallingford J.B."/>
            <person name="Ito Y."/>
            <person name="Asashima M."/>
            <person name="Ueno N."/>
            <person name="Matsuda Y."/>
            <person name="Veenstra G.J."/>
            <person name="Fujiyama A."/>
            <person name="Harland R.M."/>
            <person name="Taira M."/>
            <person name="Rokhsar D.S."/>
        </authorList>
    </citation>
    <scope>NUCLEOTIDE SEQUENCE [LARGE SCALE GENOMIC DNA]</scope>
    <source>
        <strain evidence="10">J</strain>
    </source>
</reference>
<dbReference type="Gene3D" id="1.20.120.550">
    <property type="entry name" value="Membrane associated eicosanoid/glutathione metabolism-like domain"/>
    <property type="match status" value="1"/>
</dbReference>
<evidence type="ECO:0000256" key="2">
    <source>
        <dbReference type="ARBA" id="ARBA00022692"/>
    </source>
</evidence>
<keyword evidence="8" id="KW-0732">Signal</keyword>
<dbReference type="PANTHER" id="PTHR10250:SF28">
    <property type="entry name" value="MICROSOMAL GLUTATHIONE S-TRANSFERASE 2"/>
    <property type="match status" value="1"/>
</dbReference>
<dbReference type="GO" id="GO:0019370">
    <property type="term" value="P:leukotriene biosynthetic process"/>
    <property type="evidence" value="ECO:0007669"/>
    <property type="project" value="UniProtKB-KW"/>
</dbReference>
<evidence type="ECO:0008006" key="11">
    <source>
        <dbReference type="Google" id="ProtNLM"/>
    </source>
</evidence>
<evidence type="ECO:0000313" key="9">
    <source>
        <dbReference type="EMBL" id="OCT99777.1"/>
    </source>
</evidence>
<dbReference type="PRINTS" id="PR00488">
    <property type="entry name" value="5LPOXGNASEAP"/>
</dbReference>
<evidence type="ECO:0000313" key="10">
    <source>
        <dbReference type="Proteomes" id="UP000694892"/>
    </source>
</evidence>
<comment type="subcellular location">
    <subcellularLocation>
        <location evidence="1">Endoplasmic reticulum membrane</location>
        <topology evidence="1">Multi-pass membrane protein</topology>
    </subcellularLocation>
</comment>
<evidence type="ECO:0000256" key="3">
    <source>
        <dbReference type="ARBA" id="ARBA00022751"/>
    </source>
</evidence>
<dbReference type="InterPro" id="IPR050997">
    <property type="entry name" value="MAPEG"/>
</dbReference>
<dbReference type="GO" id="GO:0004464">
    <property type="term" value="F:leukotriene-C4 synthase activity"/>
    <property type="evidence" value="ECO:0007669"/>
    <property type="project" value="TreeGrafter"/>
</dbReference>
<dbReference type="InterPro" id="IPR001129">
    <property type="entry name" value="Membr-assoc_MAPEG"/>
</dbReference>
<dbReference type="GO" id="GO:0008047">
    <property type="term" value="F:enzyme activator activity"/>
    <property type="evidence" value="ECO:0007669"/>
    <property type="project" value="InterPro"/>
</dbReference>
<evidence type="ECO:0000256" key="6">
    <source>
        <dbReference type="ARBA" id="ARBA00023136"/>
    </source>
</evidence>
<accession>A0A974DZI8</accession>
<feature type="chain" id="PRO_5037685870" description="Microsomal glutathione S-transferase 2" evidence="8">
    <location>
        <begin position="18"/>
        <end position="189"/>
    </location>
</feature>
<keyword evidence="3" id="KW-0434">Leukotriene biosynthesis</keyword>
<dbReference type="OMA" id="CQQAYFA"/>
<dbReference type="PANTHER" id="PTHR10250">
    <property type="entry name" value="MICROSOMAL GLUTATHIONE S-TRANSFERASE"/>
    <property type="match status" value="1"/>
</dbReference>
<dbReference type="GO" id="GO:0005789">
    <property type="term" value="C:endoplasmic reticulum membrane"/>
    <property type="evidence" value="ECO:0007669"/>
    <property type="project" value="UniProtKB-SubCell"/>
</dbReference>
<dbReference type="GO" id="GO:0005635">
    <property type="term" value="C:nuclear envelope"/>
    <property type="evidence" value="ECO:0007669"/>
    <property type="project" value="TreeGrafter"/>
</dbReference>
<dbReference type="Pfam" id="PF01124">
    <property type="entry name" value="MAPEG"/>
    <property type="match status" value="1"/>
</dbReference>
<name>A0A974DZI8_XENLA</name>
<evidence type="ECO:0000256" key="4">
    <source>
        <dbReference type="ARBA" id="ARBA00022824"/>
    </source>
</evidence>
<dbReference type="Proteomes" id="UP000694892">
    <property type="component" value="Chromosome 1L"/>
</dbReference>
<dbReference type="GO" id="GO:0004602">
    <property type="term" value="F:glutathione peroxidase activity"/>
    <property type="evidence" value="ECO:0007669"/>
    <property type="project" value="TreeGrafter"/>
</dbReference>
<organism evidence="9 10">
    <name type="scientific">Xenopus laevis</name>
    <name type="common">African clawed frog</name>
    <dbReference type="NCBI Taxonomy" id="8355"/>
    <lineage>
        <taxon>Eukaryota</taxon>
        <taxon>Metazoa</taxon>
        <taxon>Chordata</taxon>
        <taxon>Craniata</taxon>
        <taxon>Vertebrata</taxon>
        <taxon>Euteleostomi</taxon>
        <taxon>Amphibia</taxon>
        <taxon>Batrachia</taxon>
        <taxon>Anura</taxon>
        <taxon>Pipoidea</taxon>
        <taxon>Pipidae</taxon>
        <taxon>Xenopodinae</taxon>
        <taxon>Xenopus</taxon>
        <taxon>Xenopus</taxon>
    </lineage>
</organism>
<protein>
    <recommendedName>
        <fullName evidence="11">Microsomal glutathione S-transferase 2</fullName>
    </recommendedName>
</protein>
<dbReference type="SUPFAM" id="SSF161084">
    <property type="entry name" value="MAPEG domain-like"/>
    <property type="match status" value="1"/>
</dbReference>
<evidence type="ECO:0000256" key="7">
    <source>
        <dbReference type="SAM" id="Phobius"/>
    </source>
</evidence>
<dbReference type="GO" id="GO:0004364">
    <property type="term" value="F:glutathione transferase activity"/>
    <property type="evidence" value="ECO:0007669"/>
    <property type="project" value="TreeGrafter"/>
</dbReference>
<feature type="transmembrane region" description="Helical" evidence="7">
    <location>
        <begin position="107"/>
        <end position="129"/>
    </location>
</feature>
<keyword evidence="6 7" id="KW-0472">Membrane</keyword>
<evidence type="ECO:0000256" key="5">
    <source>
        <dbReference type="ARBA" id="ARBA00022989"/>
    </source>
</evidence>
<gene>
    <name evidence="9" type="ORF">XELAEV_18005558mg</name>
</gene>
<proteinExistence type="predicted"/>
<dbReference type="InterPro" id="IPR023352">
    <property type="entry name" value="MAPEG-like_dom_sf"/>
</dbReference>
<keyword evidence="4" id="KW-0256">Endoplasmic reticulum</keyword>
<sequence>MWWVCLQLLTLCTALLSDFLIHSFSLLLKNVCGYCPTRYSFFDFCLPAVSVPTGIYTETAYFAKLVGKYRMKHKVIPPAVTGPPEFERAFRAQQNCVEFSAIFLVDLWAAGWFFNQGLAAVFGFVYIYGRHLYFHGYVESAKGRLPGFSLCKLSLVCLLVMASVGLSNSFLDKYCDINLFGRLQRLISG</sequence>
<dbReference type="AlphaFoldDB" id="A0A974DZI8"/>
<dbReference type="FunFam" id="1.20.120.550:FF:000003">
    <property type="entry name" value="Leukotriene C4 synthase"/>
    <property type="match status" value="1"/>
</dbReference>
<feature type="transmembrane region" description="Helical" evidence="7">
    <location>
        <begin position="150"/>
        <end position="171"/>
    </location>
</feature>
<keyword evidence="5 7" id="KW-1133">Transmembrane helix</keyword>
<evidence type="ECO:0000256" key="1">
    <source>
        <dbReference type="ARBA" id="ARBA00004477"/>
    </source>
</evidence>
<dbReference type="InterPro" id="IPR001446">
    <property type="entry name" value="5_LipOase_AP"/>
</dbReference>
<evidence type="ECO:0000256" key="8">
    <source>
        <dbReference type="SAM" id="SignalP"/>
    </source>
</evidence>